<reference evidence="2" key="1">
    <citation type="submission" date="2018-10" db="EMBL/GenBank/DDBJ databases">
        <title>Effector identification in a new, highly contiguous assembly of the strawberry crown rot pathogen Phytophthora cactorum.</title>
        <authorList>
            <person name="Armitage A.D."/>
            <person name="Nellist C.F."/>
            <person name="Bates H."/>
            <person name="Vickerstaff R.J."/>
            <person name="Harrison R.J."/>
        </authorList>
    </citation>
    <scope>NUCLEOTIDE SEQUENCE</scope>
    <source>
        <strain evidence="2">4040</strain>
    </source>
</reference>
<name>A0A8T1EA09_9STRA</name>
<accession>A0A8T1EA09</accession>
<feature type="region of interest" description="Disordered" evidence="1">
    <location>
        <begin position="16"/>
        <end position="80"/>
    </location>
</feature>
<gene>
    <name evidence="2" type="ORF">PC117_g6259</name>
</gene>
<proteinExistence type="predicted"/>
<feature type="compositionally biased region" description="Polar residues" evidence="1">
    <location>
        <begin position="115"/>
        <end position="125"/>
    </location>
</feature>
<evidence type="ECO:0000256" key="1">
    <source>
        <dbReference type="SAM" id="MobiDB-lite"/>
    </source>
</evidence>
<feature type="compositionally biased region" description="Polar residues" evidence="1">
    <location>
        <begin position="16"/>
        <end position="31"/>
    </location>
</feature>
<protein>
    <submittedName>
        <fullName evidence="2">Uncharacterized protein</fullName>
    </submittedName>
</protein>
<comment type="caution">
    <text evidence="2">The sequence shown here is derived from an EMBL/GenBank/DDBJ whole genome shotgun (WGS) entry which is preliminary data.</text>
</comment>
<evidence type="ECO:0000313" key="3">
    <source>
        <dbReference type="Proteomes" id="UP000736787"/>
    </source>
</evidence>
<dbReference type="EMBL" id="RCMK01000118">
    <property type="protein sequence ID" value="KAG2948116.1"/>
    <property type="molecule type" value="Genomic_DNA"/>
</dbReference>
<evidence type="ECO:0000313" key="2">
    <source>
        <dbReference type="EMBL" id="KAG2948116.1"/>
    </source>
</evidence>
<dbReference type="Proteomes" id="UP000736787">
    <property type="component" value="Unassembled WGS sequence"/>
</dbReference>
<dbReference type="AlphaFoldDB" id="A0A8T1EA09"/>
<sequence>MNTTAVHVPIRIVTPNYDQSGQSRRASNSGSRAPLAGFVEPSSTGDAGCGAVISPSSAPVEGGAFRAREKARAGRTQPPLLSPFERKVFLKIASFERGASAVKGPTKPPRAAGTNDGSNTLSSSADRPRPPLSALFSSLSFGSAVNWGRERSLTRRNPPAL</sequence>
<feature type="region of interest" description="Disordered" evidence="1">
    <location>
        <begin position="99"/>
        <end position="129"/>
    </location>
</feature>
<organism evidence="2 3">
    <name type="scientific">Phytophthora cactorum</name>
    <dbReference type="NCBI Taxonomy" id="29920"/>
    <lineage>
        <taxon>Eukaryota</taxon>
        <taxon>Sar</taxon>
        <taxon>Stramenopiles</taxon>
        <taxon>Oomycota</taxon>
        <taxon>Peronosporomycetes</taxon>
        <taxon>Peronosporales</taxon>
        <taxon>Peronosporaceae</taxon>
        <taxon>Phytophthora</taxon>
    </lineage>
</organism>